<protein>
    <submittedName>
        <fullName evidence="1">Uncharacterized protein</fullName>
    </submittedName>
</protein>
<name>A0A0A9BM05_ARUDO</name>
<reference evidence="1" key="1">
    <citation type="submission" date="2014-09" db="EMBL/GenBank/DDBJ databases">
        <authorList>
            <person name="Magalhaes I.L.F."/>
            <person name="Oliveira U."/>
            <person name="Santos F.R."/>
            <person name="Vidigal T.H.D.A."/>
            <person name="Brescovit A.D."/>
            <person name="Santos A.J."/>
        </authorList>
    </citation>
    <scope>NUCLEOTIDE SEQUENCE</scope>
    <source>
        <tissue evidence="1">Shoot tissue taken approximately 20 cm above the soil surface</tissue>
    </source>
</reference>
<accession>A0A0A9BM05</accession>
<evidence type="ECO:0000313" key="1">
    <source>
        <dbReference type="EMBL" id="JAD63168.1"/>
    </source>
</evidence>
<dbReference type="AlphaFoldDB" id="A0A0A9BM05"/>
<reference evidence="1" key="2">
    <citation type="journal article" date="2015" name="Data Brief">
        <title>Shoot transcriptome of the giant reed, Arundo donax.</title>
        <authorList>
            <person name="Barrero R.A."/>
            <person name="Guerrero F.D."/>
            <person name="Moolhuijzen P."/>
            <person name="Goolsby J.A."/>
            <person name="Tidwell J."/>
            <person name="Bellgard S.E."/>
            <person name="Bellgard M.I."/>
        </authorList>
    </citation>
    <scope>NUCLEOTIDE SEQUENCE</scope>
    <source>
        <tissue evidence="1">Shoot tissue taken approximately 20 cm above the soil surface</tissue>
    </source>
</reference>
<proteinExistence type="predicted"/>
<organism evidence="1">
    <name type="scientific">Arundo donax</name>
    <name type="common">Giant reed</name>
    <name type="synonym">Donax arundinaceus</name>
    <dbReference type="NCBI Taxonomy" id="35708"/>
    <lineage>
        <taxon>Eukaryota</taxon>
        <taxon>Viridiplantae</taxon>
        <taxon>Streptophyta</taxon>
        <taxon>Embryophyta</taxon>
        <taxon>Tracheophyta</taxon>
        <taxon>Spermatophyta</taxon>
        <taxon>Magnoliopsida</taxon>
        <taxon>Liliopsida</taxon>
        <taxon>Poales</taxon>
        <taxon>Poaceae</taxon>
        <taxon>PACMAD clade</taxon>
        <taxon>Arundinoideae</taxon>
        <taxon>Arundineae</taxon>
        <taxon>Arundo</taxon>
    </lineage>
</organism>
<sequence>MVYLISLDIVHNYTAVAKLFQMFYS</sequence>
<dbReference type="EMBL" id="GBRH01234727">
    <property type="protein sequence ID" value="JAD63168.1"/>
    <property type="molecule type" value="Transcribed_RNA"/>
</dbReference>